<sequence length="255" mass="29363">MKDHQSSFPNDQFPIEESLILAAKDKSYINQFYQDLLENEVLVITGLGKKQQESPKQVAKGEQINLLTFSDGRLPIFTSPNRIMEGDHFIDKVNFMPMSVKDLHEMLPKTTFILNPFSDIGKEMLPLEIEDLLAGKIFGEHQEVQMEADEDDQVRIGIPKDIPEGMKEKLSFMLQNEKGIRAYLAVYYTKEEEEFPHWLLALEHEGDLEKIANLAGPIMKAHLPENCNIEFLELNQENAAMVSFFEEKAKPFFKR</sequence>
<dbReference type="EMBL" id="BQKE01000003">
    <property type="protein sequence ID" value="GJM63587.1"/>
    <property type="molecule type" value="Genomic_DNA"/>
</dbReference>
<evidence type="ECO:0000313" key="4">
    <source>
        <dbReference type="Proteomes" id="UP001310022"/>
    </source>
</evidence>
<evidence type="ECO:0000259" key="2">
    <source>
        <dbReference type="Pfam" id="PF14581"/>
    </source>
</evidence>
<evidence type="ECO:0000259" key="1">
    <source>
        <dbReference type="Pfam" id="PF07179"/>
    </source>
</evidence>
<organism evidence="3 4">
    <name type="scientific">Persicobacter diffluens</name>
    <dbReference type="NCBI Taxonomy" id="981"/>
    <lineage>
        <taxon>Bacteria</taxon>
        <taxon>Pseudomonadati</taxon>
        <taxon>Bacteroidota</taxon>
        <taxon>Cytophagia</taxon>
        <taxon>Cytophagales</taxon>
        <taxon>Persicobacteraceae</taxon>
        <taxon>Persicobacter</taxon>
    </lineage>
</organism>
<feature type="domain" description="SseB protein C-terminal" evidence="2">
    <location>
        <begin position="150"/>
        <end position="255"/>
    </location>
</feature>
<dbReference type="InterPro" id="IPR027945">
    <property type="entry name" value="SseB_C"/>
</dbReference>
<accession>A0AAN4W3H5</accession>
<proteinExistence type="predicted"/>
<evidence type="ECO:0000313" key="3">
    <source>
        <dbReference type="EMBL" id="GJM63587.1"/>
    </source>
</evidence>
<evidence type="ECO:0008006" key="5">
    <source>
        <dbReference type="Google" id="ProtNLM"/>
    </source>
</evidence>
<keyword evidence="4" id="KW-1185">Reference proteome</keyword>
<protein>
    <recommendedName>
        <fullName evidence="5">Enhanced serine sensitivity protein SseB</fullName>
    </recommendedName>
</protein>
<dbReference type="InterPro" id="IPR009839">
    <property type="entry name" value="SseB_N"/>
</dbReference>
<dbReference type="Proteomes" id="UP001310022">
    <property type="component" value="Unassembled WGS sequence"/>
</dbReference>
<dbReference type="AlphaFoldDB" id="A0AAN4W3H5"/>
<dbReference type="RefSeq" id="WP_338238735.1">
    <property type="nucleotide sequence ID" value="NZ_BQKE01000003.1"/>
</dbReference>
<comment type="caution">
    <text evidence="3">The sequence shown here is derived from an EMBL/GenBank/DDBJ whole genome shotgun (WGS) entry which is preliminary data.</text>
</comment>
<reference evidence="3 4" key="1">
    <citation type="submission" date="2021-12" db="EMBL/GenBank/DDBJ databases">
        <title>Genome sequencing of bacteria with rrn-lacking chromosome and rrn-plasmid.</title>
        <authorList>
            <person name="Anda M."/>
            <person name="Iwasaki W."/>
        </authorList>
    </citation>
    <scope>NUCLEOTIDE SEQUENCE [LARGE SCALE GENOMIC DNA]</scope>
    <source>
        <strain evidence="3 4">NBRC 15940</strain>
    </source>
</reference>
<name>A0AAN4W3H5_9BACT</name>
<dbReference type="Pfam" id="PF07179">
    <property type="entry name" value="SseB"/>
    <property type="match status" value="1"/>
</dbReference>
<dbReference type="Pfam" id="PF14581">
    <property type="entry name" value="SseB_C"/>
    <property type="match status" value="1"/>
</dbReference>
<feature type="domain" description="SseB protein N-terminal" evidence="1">
    <location>
        <begin position="16"/>
        <end position="130"/>
    </location>
</feature>
<gene>
    <name evidence="3" type="ORF">PEDI_41390</name>
</gene>